<dbReference type="Pfam" id="PF00583">
    <property type="entry name" value="Acetyltransf_1"/>
    <property type="match status" value="1"/>
</dbReference>
<feature type="domain" description="N-acetyltransferase" evidence="1">
    <location>
        <begin position="3"/>
        <end position="167"/>
    </location>
</feature>
<accession>A0A4R3HVF1</accession>
<dbReference type="GO" id="GO:0016747">
    <property type="term" value="F:acyltransferase activity, transferring groups other than amino-acyl groups"/>
    <property type="evidence" value="ECO:0007669"/>
    <property type="project" value="InterPro"/>
</dbReference>
<protein>
    <submittedName>
        <fullName evidence="2">Ribosomal protein S18 acetylase RimI-like enzyme</fullName>
    </submittedName>
</protein>
<organism evidence="2 3">
    <name type="scientific">Paucimonas lemoignei</name>
    <name type="common">Pseudomonas lemoignei</name>
    <dbReference type="NCBI Taxonomy" id="29443"/>
    <lineage>
        <taxon>Bacteria</taxon>
        <taxon>Pseudomonadati</taxon>
        <taxon>Pseudomonadota</taxon>
        <taxon>Betaproteobacteria</taxon>
        <taxon>Burkholderiales</taxon>
        <taxon>Burkholderiaceae</taxon>
        <taxon>Paucimonas</taxon>
    </lineage>
</organism>
<dbReference type="GO" id="GO:0005840">
    <property type="term" value="C:ribosome"/>
    <property type="evidence" value="ECO:0007669"/>
    <property type="project" value="UniProtKB-KW"/>
</dbReference>
<dbReference type="InterPro" id="IPR000182">
    <property type="entry name" value="GNAT_dom"/>
</dbReference>
<sequence>MRYSVRIMRPQDIPSVLRIQAECYAPAMVEDESTIRRRHEIAPDTAWVAEDEEGISAYLVAYRSSLGKITRLGGNFENSAAPNCLYFHDLAVAGRFRGQGAAGALAEFAWNEAQQDGLAYSSLVSVQDSRAYWEALGYRAYQELAQAQQANLNSYPGPAWYMVKSLAGLTGAATL</sequence>
<dbReference type="SUPFAM" id="SSF55729">
    <property type="entry name" value="Acyl-CoA N-acyltransferases (Nat)"/>
    <property type="match status" value="1"/>
</dbReference>
<reference evidence="2 3" key="1">
    <citation type="submission" date="2019-03" db="EMBL/GenBank/DDBJ databases">
        <title>Genomic Encyclopedia of Type Strains, Phase IV (KMG-IV): sequencing the most valuable type-strain genomes for metagenomic binning, comparative biology and taxonomic classification.</title>
        <authorList>
            <person name="Goeker M."/>
        </authorList>
    </citation>
    <scope>NUCLEOTIDE SEQUENCE [LARGE SCALE GENOMIC DNA]</scope>
    <source>
        <strain evidence="2 3">DSM 7445</strain>
    </source>
</reference>
<dbReference type="PROSITE" id="PS51186">
    <property type="entry name" value="GNAT"/>
    <property type="match status" value="1"/>
</dbReference>
<dbReference type="AlphaFoldDB" id="A0A4R3HVF1"/>
<evidence type="ECO:0000313" key="2">
    <source>
        <dbReference type="EMBL" id="TCS36045.1"/>
    </source>
</evidence>
<gene>
    <name evidence="2" type="ORF">EDC30_108109</name>
</gene>
<proteinExistence type="predicted"/>
<keyword evidence="2" id="KW-0687">Ribonucleoprotein</keyword>
<dbReference type="Proteomes" id="UP000295382">
    <property type="component" value="Unassembled WGS sequence"/>
</dbReference>
<comment type="caution">
    <text evidence="2">The sequence shown here is derived from an EMBL/GenBank/DDBJ whole genome shotgun (WGS) entry which is preliminary data.</text>
</comment>
<dbReference type="Gene3D" id="3.40.630.30">
    <property type="match status" value="1"/>
</dbReference>
<keyword evidence="2" id="KW-0689">Ribosomal protein</keyword>
<evidence type="ECO:0000259" key="1">
    <source>
        <dbReference type="PROSITE" id="PS51186"/>
    </source>
</evidence>
<dbReference type="EMBL" id="SLZQ01000008">
    <property type="protein sequence ID" value="TCS36045.1"/>
    <property type="molecule type" value="Genomic_DNA"/>
</dbReference>
<dbReference type="InterPro" id="IPR016181">
    <property type="entry name" value="Acyl_CoA_acyltransferase"/>
</dbReference>
<evidence type="ECO:0000313" key="3">
    <source>
        <dbReference type="Proteomes" id="UP000295382"/>
    </source>
</evidence>
<dbReference type="CDD" id="cd04301">
    <property type="entry name" value="NAT_SF"/>
    <property type="match status" value="1"/>
</dbReference>
<keyword evidence="3" id="KW-1185">Reference proteome</keyword>
<name>A0A4R3HVF1_PAULE</name>